<accession>A0A561WRS3</accession>
<organism evidence="2 3">
    <name type="scientific">Actinoplanes teichomyceticus</name>
    <dbReference type="NCBI Taxonomy" id="1867"/>
    <lineage>
        <taxon>Bacteria</taxon>
        <taxon>Bacillati</taxon>
        <taxon>Actinomycetota</taxon>
        <taxon>Actinomycetes</taxon>
        <taxon>Micromonosporales</taxon>
        <taxon>Micromonosporaceae</taxon>
        <taxon>Actinoplanes</taxon>
    </lineage>
</organism>
<dbReference type="Proteomes" id="UP000320239">
    <property type="component" value="Unassembled WGS sequence"/>
</dbReference>
<reference evidence="2 3" key="1">
    <citation type="submission" date="2019-06" db="EMBL/GenBank/DDBJ databases">
        <title>Sequencing the genomes of 1000 actinobacteria strains.</title>
        <authorList>
            <person name="Klenk H.-P."/>
        </authorList>
    </citation>
    <scope>NUCLEOTIDE SEQUENCE [LARGE SCALE GENOMIC DNA]</scope>
    <source>
        <strain evidence="2 3">DSM 43866</strain>
    </source>
</reference>
<dbReference type="AlphaFoldDB" id="A0A561WRS3"/>
<name>A0A561WRS3_ACTTI</name>
<protein>
    <submittedName>
        <fullName evidence="2">Uncharacterized protein</fullName>
    </submittedName>
</protein>
<feature type="compositionally biased region" description="Basic residues" evidence="1">
    <location>
        <begin position="104"/>
        <end position="126"/>
    </location>
</feature>
<feature type="compositionally biased region" description="Basic residues" evidence="1">
    <location>
        <begin position="180"/>
        <end position="189"/>
    </location>
</feature>
<gene>
    <name evidence="2" type="ORF">FHX34_1011544</name>
</gene>
<feature type="region of interest" description="Disordered" evidence="1">
    <location>
        <begin position="70"/>
        <end position="190"/>
    </location>
</feature>
<evidence type="ECO:0000256" key="1">
    <source>
        <dbReference type="SAM" id="MobiDB-lite"/>
    </source>
</evidence>
<feature type="compositionally biased region" description="Basic residues" evidence="1">
    <location>
        <begin position="139"/>
        <end position="156"/>
    </location>
</feature>
<keyword evidence="3" id="KW-1185">Reference proteome</keyword>
<comment type="caution">
    <text evidence="2">The sequence shown here is derived from an EMBL/GenBank/DDBJ whole genome shotgun (WGS) entry which is preliminary data.</text>
</comment>
<dbReference type="EMBL" id="VIWY01000001">
    <property type="protein sequence ID" value="TWG26556.1"/>
    <property type="molecule type" value="Genomic_DNA"/>
</dbReference>
<sequence>MRPANHRVTRHCRAGVSGCSVRRLGVCRLFRCGGWGCAGCFGAAVRGVPAVSVRRFGVCAGCSGVPRPESADRLRCGNRSPGARRRPAPESEAPATRTTAGRRSGVRRSNGRNRDHTARRRRRRARSPGCREAVAKPVIPHRCRTKQTARRTRRPGMKTFRGTAAGPTGCGNIGLFRPGERRRRGRRHDGVRALSWPRPCRSVPQQAEMTGSYLSLSRHLRDSGCEFRGDFRYAPQLRNTACWRTARSCPLLPVCKEQGAHRCLSLPPRSTPK</sequence>
<evidence type="ECO:0000313" key="2">
    <source>
        <dbReference type="EMBL" id="TWG26556.1"/>
    </source>
</evidence>
<proteinExistence type="predicted"/>
<evidence type="ECO:0000313" key="3">
    <source>
        <dbReference type="Proteomes" id="UP000320239"/>
    </source>
</evidence>